<comment type="caution">
    <text evidence="2">The sequence shown here is derived from an EMBL/GenBank/DDBJ whole genome shotgun (WGS) entry which is preliminary data.</text>
</comment>
<keyword evidence="1" id="KW-0732">Signal</keyword>
<evidence type="ECO:0000256" key="1">
    <source>
        <dbReference type="SAM" id="SignalP"/>
    </source>
</evidence>
<evidence type="ECO:0000313" key="3">
    <source>
        <dbReference type="Proteomes" id="UP000539075"/>
    </source>
</evidence>
<sequence>MKPVRNVLCLVLLAFLATACGPANSVRLLPPPFMEGAVLPGPKAPRVTVVAFEDKRQDQTVIGSRRDNTAFVTNDSVTQWISKALADELARNGLQVSYADSVNQARAGNPDYLVTGDVDQVWLRENSATDLATSMRVNYSVANRQSRIYSETLNASQSRTVMPMGSAADNIMLDTLRELIKPMAQKIVQAIEAKK</sequence>
<dbReference type="Proteomes" id="UP000539075">
    <property type="component" value="Unassembled WGS sequence"/>
</dbReference>
<dbReference type="PROSITE" id="PS51257">
    <property type="entry name" value="PROKAR_LIPOPROTEIN"/>
    <property type="match status" value="1"/>
</dbReference>
<dbReference type="RefSeq" id="WP_183721909.1">
    <property type="nucleotide sequence ID" value="NZ_JACHGO010000009.1"/>
</dbReference>
<accession>A0A7W8C552</accession>
<dbReference type="AlphaFoldDB" id="A0A7W8C552"/>
<organism evidence="2 3">
    <name type="scientific">Desulfovibrio intestinalis</name>
    <dbReference type="NCBI Taxonomy" id="58621"/>
    <lineage>
        <taxon>Bacteria</taxon>
        <taxon>Pseudomonadati</taxon>
        <taxon>Thermodesulfobacteriota</taxon>
        <taxon>Desulfovibrionia</taxon>
        <taxon>Desulfovibrionales</taxon>
        <taxon>Desulfovibrionaceae</taxon>
        <taxon>Desulfovibrio</taxon>
    </lineage>
</organism>
<dbReference type="EMBL" id="JACHGO010000009">
    <property type="protein sequence ID" value="MBB5144597.1"/>
    <property type="molecule type" value="Genomic_DNA"/>
</dbReference>
<evidence type="ECO:0000313" key="2">
    <source>
        <dbReference type="EMBL" id="MBB5144597.1"/>
    </source>
</evidence>
<protein>
    <recommendedName>
        <fullName evidence="4">Lipoprotein</fullName>
    </recommendedName>
</protein>
<feature type="signal peptide" evidence="1">
    <location>
        <begin position="1"/>
        <end position="25"/>
    </location>
</feature>
<keyword evidence="3" id="KW-1185">Reference proteome</keyword>
<name>A0A7W8C552_9BACT</name>
<feature type="chain" id="PRO_5031201461" description="Lipoprotein" evidence="1">
    <location>
        <begin position="26"/>
        <end position="195"/>
    </location>
</feature>
<proteinExistence type="predicted"/>
<reference evidence="2 3" key="1">
    <citation type="submission" date="2020-08" db="EMBL/GenBank/DDBJ databases">
        <title>Genomic Encyclopedia of Type Strains, Phase IV (KMG-IV): sequencing the most valuable type-strain genomes for metagenomic binning, comparative biology and taxonomic classification.</title>
        <authorList>
            <person name="Goeker M."/>
        </authorList>
    </citation>
    <scope>NUCLEOTIDE SEQUENCE [LARGE SCALE GENOMIC DNA]</scope>
    <source>
        <strain evidence="2 3">DSM 11275</strain>
    </source>
</reference>
<gene>
    <name evidence="2" type="ORF">HNQ38_002713</name>
</gene>
<evidence type="ECO:0008006" key="4">
    <source>
        <dbReference type="Google" id="ProtNLM"/>
    </source>
</evidence>